<accession>X6PBK6</accession>
<dbReference type="Pfam" id="PF00400">
    <property type="entry name" value="WD40"/>
    <property type="match status" value="2"/>
</dbReference>
<dbReference type="EMBL" id="ASPP01001597">
    <property type="protein sequence ID" value="ETO35434.1"/>
    <property type="molecule type" value="Genomic_DNA"/>
</dbReference>
<dbReference type="SMART" id="SM00320">
    <property type="entry name" value="WD40"/>
    <property type="match status" value="2"/>
</dbReference>
<dbReference type="InterPro" id="IPR036322">
    <property type="entry name" value="WD40_repeat_dom_sf"/>
</dbReference>
<dbReference type="InterPro" id="IPR019775">
    <property type="entry name" value="WD40_repeat_CS"/>
</dbReference>
<sequence length="179" mass="20539">MFSMDIKKILRHKDPVFSVKYGSNELLNTILSGSHDKSVRLWDIRSGQQIQVFSGHKDTVYAVEYSPFVVNNIEVGGCSNVICSASEDNTIRFWDSRSNKNELYIIKENDEENGIFCLKFIQLKNNKKNNNNCCSGVNLCYGLNSGLIHVWGYKLTKIKVIDLSKVEINHKHIYIKNIF</sequence>
<dbReference type="InterPro" id="IPR001680">
    <property type="entry name" value="WD40_rpt"/>
</dbReference>
<protein>
    <submittedName>
        <fullName evidence="4">Uncharacterized protein</fullName>
    </submittedName>
</protein>
<keyword evidence="5" id="KW-1185">Reference proteome</keyword>
<dbReference type="PROSITE" id="PS50294">
    <property type="entry name" value="WD_REPEATS_REGION"/>
    <property type="match status" value="2"/>
</dbReference>
<organism evidence="4 5">
    <name type="scientific">Reticulomyxa filosa</name>
    <dbReference type="NCBI Taxonomy" id="46433"/>
    <lineage>
        <taxon>Eukaryota</taxon>
        <taxon>Sar</taxon>
        <taxon>Rhizaria</taxon>
        <taxon>Retaria</taxon>
        <taxon>Foraminifera</taxon>
        <taxon>Monothalamids</taxon>
        <taxon>Reticulomyxidae</taxon>
        <taxon>Reticulomyxa</taxon>
    </lineage>
</organism>
<dbReference type="PROSITE" id="PS50082">
    <property type="entry name" value="WD_REPEATS_2"/>
    <property type="match status" value="2"/>
</dbReference>
<name>X6PBK6_RETFI</name>
<feature type="repeat" description="WD" evidence="3">
    <location>
        <begin position="53"/>
        <end position="104"/>
    </location>
</feature>
<dbReference type="Proteomes" id="UP000023152">
    <property type="component" value="Unassembled WGS sequence"/>
</dbReference>
<dbReference type="PANTHER" id="PTHR22847:SF637">
    <property type="entry name" value="WD REPEAT DOMAIN 5B"/>
    <property type="match status" value="1"/>
</dbReference>
<keyword evidence="1 3" id="KW-0853">WD repeat</keyword>
<comment type="caution">
    <text evidence="4">The sequence shown here is derived from an EMBL/GenBank/DDBJ whole genome shotgun (WGS) entry which is preliminary data.</text>
</comment>
<dbReference type="OrthoDB" id="273067at2759"/>
<evidence type="ECO:0000256" key="2">
    <source>
        <dbReference type="ARBA" id="ARBA00022737"/>
    </source>
</evidence>
<keyword evidence="2" id="KW-0677">Repeat</keyword>
<evidence type="ECO:0000313" key="5">
    <source>
        <dbReference type="Proteomes" id="UP000023152"/>
    </source>
</evidence>
<feature type="repeat" description="WD" evidence="3">
    <location>
        <begin position="9"/>
        <end position="52"/>
    </location>
</feature>
<dbReference type="SUPFAM" id="SSF50978">
    <property type="entry name" value="WD40 repeat-like"/>
    <property type="match status" value="1"/>
</dbReference>
<proteinExistence type="predicted"/>
<evidence type="ECO:0000313" key="4">
    <source>
        <dbReference type="EMBL" id="ETO35434.1"/>
    </source>
</evidence>
<dbReference type="AlphaFoldDB" id="X6PBK6"/>
<dbReference type="Gene3D" id="2.130.10.10">
    <property type="entry name" value="YVTN repeat-like/Quinoprotein amine dehydrogenase"/>
    <property type="match status" value="1"/>
</dbReference>
<dbReference type="PROSITE" id="PS00678">
    <property type="entry name" value="WD_REPEATS_1"/>
    <property type="match status" value="2"/>
</dbReference>
<dbReference type="InterPro" id="IPR015943">
    <property type="entry name" value="WD40/YVTN_repeat-like_dom_sf"/>
</dbReference>
<dbReference type="GO" id="GO:1990234">
    <property type="term" value="C:transferase complex"/>
    <property type="evidence" value="ECO:0007669"/>
    <property type="project" value="UniProtKB-ARBA"/>
</dbReference>
<gene>
    <name evidence="4" type="ORF">RFI_01628</name>
</gene>
<dbReference type="PANTHER" id="PTHR22847">
    <property type="entry name" value="WD40 REPEAT PROTEIN"/>
    <property type="match status" value="1"/>
</dbReference>
<reference evidence="4 5" key="1">
    <citation type="journal article" date="2013" name="Curr. Biol.">
        <title>The Genome of the Foraminiferan Reticulomyxa filosa.</title>
        <authorList>
            <person name="Glockner G."/>
            <person name="Hulsmann N."/>
            <person name="Schleicher M."/>
            <person name="Noegel A.A."/>
            <person name="Eichinger L."/>
            <person name="Gallinger C."/>
            <person name="Pawlowski J."/>
            <person name="Sierra R."/>
            <person name="Euteneuer U."/>
            <person name="Pillet L."/>
            <person name="Moustafa A."/>
            <person name="Platzer M."/>
            <person name="Groth M."/>
            <person name="Szafranski K."/>
            <person name="Schliwa M."/>
        </authorList>
    </citation>
    <scope>NUCLEOTIDE SEQUENCE [LARGE SCALE GENOMIC DNA]</scope>
</reference>
<evidence type="ECO:0000256" key="1">
    <source>
        <dbReference type="ARBA" id="ARBA00022574"/>
    </source>
</evidence>
<evidence type="ECO:0000256" key="3">
    <source>
        <dbReference type="PROSITE-ProRule" id="PRU00221"/>
    </source>
</evidence>